<keyword evidence="1" id="KW-0472">Membrane</keyword>
<dbReference type="EMBL" id="CP011071">
    <property type="protein sequence ID" value="AKA34158.1"/>
    <property type="molecule type" value="Genomic_DNA"/>
</dbReference>
<feature type="transmembrane region" description="Helical" evidence="1">
    <location>
        <begin position="12"/>
        <end position="30"/>
    </location>
</feature>
<dbReference type="KEGG" id="mlt:VC82_479"/>
<feature type="transmembrane region" description="Helical" evidence="1">
    <location>
        <begin position="42"/>
        <end position="60"/>
    </location>
</feature>
<dbReference type="OrthoDB" id="1492036at2"/>
<dbReference type="RefSeq" id="WP_045800960.1">
    <property type="nucleotide sequence ID" value="NZ_CP011071.1"/>
</dbReference>
<evidence type="ECO:0000256" key="1">
    <source>
        <dbReference type="SAM" id="Phobius"/>
    </source>
</evidence>
<keyword evidence="3" id="KW-1185">Reference proteome</keyword>
<dbReference type="Proteomes" id="UP000032726">
    <property type="component" value="Chromosome"/>
</dbReference>
<dbReference type="HOGENOM" id="CLU_115386_0_0_10"/>
<name>A0A0D5YQJ8_9FLAO</name>
<accession>A0A0D5YQJ8</accession>
<proteinExistence type="predicted"/>
<protein>
    <submittedName>
        <fullName evidence="2">Uncharacterized protein</fullName>
    </submittedName>
</protein>
<organism evidence="2 3">
    <name type="scientific">Flagellimonas lutaonensis</name>
    <dbReference type="NCBI Taxonomy" id="516051"/>
    <lineage>
        <taxon>Bacteria</taxon>
        <taxon>Pseudomonadati</taxon>
        <taxon>Bacteroidota</taxon>
        <taxon>Flavobacteriia</taxon>
        <taxon>Flavobacteriales</taxon>
        <taxon>Flavobacteriaceae</taxon>
        <taxon>Flagellimonas</taxon>
    </lineage>
</organism>
<keyword evidence="1" id="KW-0812">Transmembrane</keyword>
<keyword evidence="1" id="KW-1133">Transmembrane helix</keyword>
<gene>
    <name evidence="2" type="ORF">VC82_479</name>
</gene>
<evidence type="ECO:0000313" key="3">
    <source>
        <dbReference type="Proteomes" id="UP000032726"/>
    </source>
</evidence>
<dbReference type="STRING" id="516051.VC82_479"/>
<sequence length="192" mass="22101">MIIDIKFSRLPALILMAIVLTLGYLVLRIIFNGSSPNITFELFAAILGFTLTALVTFLLLNKQTEAELKKEESVLFLNLKMSVYQELLQQLQDVITKKKINKEDIIELRLLNQRISFVASAEVLQAFNDFVKFFAHQTTKENLDETIIDSLLDEMSKLTVYIRRDLFQADKKELKVSELRRLILSSNDLLDS</sequence>
<reference evidence="2 3" key="1">
    <citation type="submission" date="2015-03" db="EMBL/GenBank/DDBJ databases">
        <title>Complete genome sequence of Muricauda lutaonensis CC-HSB-11T, isolated from a coastal hot spring.</title>
        <authorList>
            <person name="Kim K.M."/>
        </authorList>
    </citation>
    <scope>NUCLEOTIDE SEQUENCE [LARGE SCALE GENOMIC DNA]</scope>
    <source>
        <strain evidence="2 3">CC-HSB-11</strain>
    </source>
</reference>
<evidence type="ECO:0000313" key="2">
    <source>
        <dbReference type="EMBL" id="AKA34158.1"/>
    </source>
</evidence>
<dbReference type="AlphaFoldDB" id="A0A0D5YQJ8"/>